<organism evidence="6 7">
    <name type="scientific">Shuttleworthella satelles DSM 14600</name>
    <dbReference type="NCBI Taxonomy" id="626523"/>
    <lineage>
        <taxon>Bacteria</taxon>
        <taxon>Bacillati</taxon>
        <taxon>Bacillota</taxon>
        <taxon>Clostridia</taxon>
        <taxon>Lachnospirales</taxon>
        <taxon>Lachnospiraceae</taxon>
        <taxon>Shuttleworthella</taxon>
    </lineage>
</organism>
<comment type="caution">
    <text evidence="6">The sequence shown here is derived from an EMBL/GenBank/DDBJ whole genome shotgun (WGS) entry which is preliminary data.</text>
</comment>
<dbReference type="InterPro" id="IPR001362">
    <property type="entry name" value="Glyco_hydro_32"/>
</dbReference>
<dbReference type="RefSeq" id="WP_006907090.1">
    <property type="nucleotide sequence ID" value="NZ_GG665867.1"/>
</dbReference>
<dbReference type="CDD" id="cd08996">
    <property type="entry name" value="GH32_FFase"/>
    <property type="match status" value="1"/>
</dbReference>
<feature type="domain" description="Glycosyl hydrolase family 32 N-terminal" evidence="5">
    <location>
        <begin position="13"/>
        <end position="322"/>
    </location>
</feature>
<dbReference type="SUPFAM" id="SSF49899">
    <property type="entry name" value="Concanavalin A-like lectins/glucanases"/>
    <property type="match status" value="1"/>
</dbReference>
<dbReference type="EC" id="3.2.1.26" evidence="2"/>
<proteinExistence type="inferred from homology"/>
<dbReference type="InterPro" id="IPR051214">
    <property type="entry name" value="GH32_Enzymes"/>
</dbReference>
<evidence type="ECO:0000256" key="2">
    <source>
        <dbReference type="ARBA" id="ARBA00012758"/>
    </source>
</evidence>
<evidence type="ECO:0000313" key="6">
    <source>
        <dbReference type="EMBL" id="EEP27419.1"/>
    </source>
</evidence>
<sequence length="484" mass="55622">MREQACITRPRWHFALQKGWINDPNGLVWFHGKYHLYFQCNPHSNQWDKMHWGHAVSQDLIHWEEYQPVLFPEEIYENDQRGGCFSGSVIEHEGRLYAFYTAVARDAESGLIRSQQCLAWSDDGYQFKKYQKNPIIPESPSGSSDFRDPKVIFHKDRWQMLVGGTSGSASDMTSHGRIYLYHSKDLTHWEYDGILYEGEDGEGTMFECPDLFELNGKWIITASPMNRTDFLPTVYMVGALSFKNCLFCKEGSGTLDFGPHYYASQTYHDRYGHLLSIAWLGGWEWMPWIEDHGPSETEGYRGLMSCPRLLSIRKDGRLEMKPIRPIEMTGDLCVRKIPMNGSLEIASANTGKQSLYLHGQISRKKSVRSISFTFRDDGGHMISLTLDFLFGNIIRDYHRADPWSRSGVKIYQAEIEGKEEIPFDIIYDGNALEICLFEGDYHVTSMLYPTKSNLRISLESKGGGCSLSWEEAREPGREVQNLGE</sequence>
<dbReference type="PANTHER" id="PTHR43101:SF1">
    <property type="entry name" value="BETA-FRUCTOSIDASE"/>
    <property type="match status" value="1"/>
</dbReference>
<evidence type="ECO:0000259" key="5">
    <source>
        <dbReference type="Pfam" id="PF00251"/>
    </source>
</evidence>
<protein>
    <recommendedName>
        <fullName evidence="2">beta-fructofuranosidase</fullName>
        <ecNumber evidence="2">3.2.1.26</ecNumber>
    </recommendedName>
</protein>
<accession>C4GDE0</accession>
<dbReference type="Proteomes" id="UP000003494">
    <property type="component" value="Unassembled WGS sequence"/>
</dbReference>
<dbReference type="InterPro" id="IPR013320">
    <property type="entry name" value="ConA-like_dom_sf"/>
</dbReference>
<dbReference type="InterPro" id="IPR023296">
    <property type="entry name" value="Glyco_hydro_beta-prop_sf"/>
</dbReference>
<evidence type="ECO:0000256" key="1">
    <source>
        <dbReference type="ARBA" id="ARBA00009902"/>
    </source>
</evidence>
<evidence type="ECO:0000313" key="7">
    <source>
        <dbReference type="Proteomes" id="UP000003494"/>
    </source>
</evidence>
<dbReference type="GO" id="GO:0004564">
    <property type="term" value="F:beta-fructofuranosidase activity"/>
    <property type="evidence" value="ECO:0007669"/>
    <property type="project" value="UniProtKB-EC"/>
</dbReference>
<keyword evidence="3 6" id="KW-0378">Hydrolase</keyword>
<dbReference type="Gene3D" id="2.115.10.20">
    <property type="entry name" value="Glycosyl hydrolase domain, family 43"/>
    <property type="match status" value="1"/>
</dbReference>
<dbReference type="Pfam" id="PF00251">
    <property type="entry name" value="Glyco_hydro_32N"/>
    <property type="match status" value="1"/>
</dbReference>
<evidence type="ECO:0000256" key="3">
    <source>
        <dbReference type="ARBA" id="ARBA00022801"/>
    </source>
</evidence>
<dbReference type="PANTHER" id="PTHR43101">
    <property type="entry name" value="BETA-FRUCTOSIDASE"/>
    <property type="match status" value="1"/>
</dbReference>
<dbReference type="HOGENOM" id="CLU_001528_7_0_9"/>
<dbReference type="EMBL" id="ACIP02000007">
    <property type="protein sequence ID" value="EEP27419.1"/>
    <property type="molecule type" value="Genomic_DNA"/>
</dbReference>
<dbReference type="InterPro" id="IPR013148">
    <property type="entry name" value="Glyco_hydro_32_N"/>
</dbReference>
<dbReference type="eggNOG" id="COG1621">
    <property type="taxonomic scope" value="Bacteria"/>
</dbReference>
<dbReference type="STRING" id="626523.GCWU000342_02113"/>
<keyword evidence="7" id="KW-1185">Reference proteome</keyword>
<dbReference type="AlphaFoldDB" id="C4GDE0"/>
<dbReference type="GO" id="GO:0005975">
    <property type="term" value="P:carbohydrate metabolic process"/>
    <property type="evidence" value="ECO:0007669"/>
    <property type="project" value="InterPro"/>
</dbReference>
<comment type="similarity">
    <text evidence="1">Belongs to the glycosyl hydrolase 32 family.</text>
</comment>
<keyword evidence="4" id="KW-0326">Glycosidase</keyword>
<dbReference type="SMART" id="SM00640">
    <property type="entry name" value="Glyco_32"/>
    <property type="match status" value="1"/>
</dbReference>
<evidence type="ECO:0000256" key="4">
    <source>
        <dbReference type="ARBA" id="ARBA00023295"/>
    </source>
</evidence>
<dbReference type="SUPFAM" id="SSF75005">
    <property type="entry name" value="Arabinanase/levansucrase/invertase"/>
    <property type="match status" value="1"/>
</dbReference>
<reference evidence="6" key="1">
    <citation type="submission" date="2009-04" db="EMBL/GenBank/DDBJ databases">
        <authorList>
            <person name="Weinstock G."/>
            <person name="Sodergren E."/>
            <person name="Clifton S."/>
            <person name="Fulton L."/>
            <person name="Fulton B."/>
            <person name="Courtney L."/>
            <person name="Fronick C."/>
            <person name="Harrison M."/>
            <person name="Strong C."/>
            <person name="Farmer C."/>
            <person name="Delahaunty K."/>
            <person name="Markovic C."/>
            <person name="Hall O."/>
            <person name="Minx P."/>
            <person name="Tomlinson C."/>
            <person name="Mitreva M."/>
            <person name="Nelson J."/>
            <person name="Hou S."/>
            <person name="Wollam A."/>
            <person name="Pepin K.H."/>
            <person name="Johnson M."/>
            <person name="Bhonagiri V."/>
            <person name="Nash W.E."/>
            <person name="Warren W."/>
            <person name="Chinwalla A."/>
            <person name="Mardis E.R."/>
            <person name="Wilson R.K."/>
        </authorList>
    </citation>
    <scope>NUCLEOTIDE SEQUENCE [LARGE SCALE GENOMIC DNA]</scope>
    <source>
        <strain evidence="6">DSM 14600</strain>
    </source>
</reference>
<name>C4GDE0_9FIRM</name>
<gene>
    <name evidence="6" type="ORF">GCWU000342_02113</name>
</gene>